<proteinExistence type="predicted"/>
<accession>A0A3B3R8E3</accession>
<dbReference type="Ensembl" id="ENSPKIT00000038954.1">
    <property type="protein sequence ID" value="ENSPKIP00000014514.1"/>
    <property type="gene ID" value="ENSPKIG00000001558.1"/>
</dbReference>
<dbReference type="AlphaFoldDB" id="A0A3B3R8E3"/>
<sequence length="87" mass="9596">DPPRDRNGSTHQTSSAITVNFRSLYVLFFGLCLSPGNEFSSGKSLPAIKPSPLQTLTALVQEIQSSGETGQELWKDSEVTRFFLLHL</sequence>
<organism evidence="1 2">
    <name type="scientific">Paramormyrops kingsleyae</name>
    <dbReference type="NCBI Taxonomy" id="1676925"/>
    <lineage>
        <taxon>Eukaryota</taxon>
        <taxon>Metazoa</taxon>
        <taxon>Chordata</taxon>
        <taxon>Craniata</taxon>
        <taxon>Vertebrata</taxon>
        <taxon>Euteleostomi</taxon>
        <taxon>Actinopterygii</taxon>
        <taxon>Neopterygii</taxon>
        <taxon>Teleostei</taxon>
        <taxon>Osteoglossocephala</taxon>
        <taxon>Osteoglossomorpha</taxon>
        <taxon>Osteoglossiformes</taxon>
        <taxon>Mormyridae</taxon>
        <taxon>Paramormyrops</taxon>
    </lineage>
</organism>
<reference evidence="1" key="1">
    <citation type="submission" date="2025-08" db="UniProtKB">
        <authorList>
            <consortium name="Ensembl"/>
        </authorList>
    </citation>
    <scope>IDENTIFICATION</scope>
</reference>
<dbReference type="GeneTree" id="ENSGT00940000178081"/>
<evidence type="ECO:0000313" key="1">
    <source>
        <dbReference type="Ensembl" id="ENSPKIP00000014514.1"/>
    </source>
</evidence>
<evidence type="ECO:0000313" key="2">
    <source>
        <dbReference type="Proteomes" id="UP000261540"/>
    </source>
</evidence>
<dbReference type="STRING" id="1676925.ENSPKIP00000014514"/>
<dbReference type="Proteomes" id="UP000261540">
    <property type="component" value="Unplaced"/>
</dbReference>
<name>A0A3B3R8E3_9TELE</name>
<keyword evidence="2" id="KW-1185">Reference proteome</keyword>
<protein>
    <submittedName>
        <fullName evidence="1">Uncharacterized protein</fullName>
    </submittedName>
</protein>
<reference evidence="1" key="2">
    <citation type="submission" date="2025-09" db="UniProtKB">
        <authorList>
            <consortium name="Ensembl"/>
        </authorList>
    </citation>
    <scope>IDENTIFICATION</scope>
</reference>